<dbReference type="EMBL" id="LVVM01005683">
    <property type="protein sequence ID" value="OJA09963.1"/>
    <property type="molecule type" value="Genomic_DNA"/>
</dbReference>
<sequence length="335" mass="38368">MSYSLLCVFLESREQMLPIHHPFYRIVDETLENVIQSSLVLSCMAKHTLVNESHTESPDDTAENQRVQEITRYLRNNFPTVSGSDSPAMDSVIVDVRSYSGCGKDPKSRKFTRKHVYIQKHLVDALMKAEARSKSDDKGARPSLEGHFYLLKFLVKLCLLRGLITVVKLAFMSEDIDAKDPTHGSLGLTRNLKFQTLFERFLFEWDGWLIFMESHRIGSKRSRYGRRRLRAIVLADRVSEFCYVSISSAMHPSKSRGVAENARALPQLAAGDWTALPPVIHTPFNVFHDCYLRIWNSPPTGDPKPRRVEITPWNVDTGLFSFTTWFNKAQDIVEE</sequence>
<accession>A0A1J8PQ91</accession>
<evidence type="ECO:0000313" key="2">
    <source>
        <dbReference type="Proteomes" id="UP000183567"/>
    </source>
</evidence>
<name>A0A1J8PQ91_9AGAM</name>
<gene>
    <name evidence="1" type="ORF">AZE42_11747</name>
</gene>
<comment type="caution">
    <text evidence="1">The sequence shown here is derived from an EMBL/GenBank/DDBJ whole genome shotgun (WGS) entry which is preliminary data.</text>
</comment>
<dbReference type="OrthoDB" id="10342958at2759"/>
<keyword evidence="2" id="KW-1185">Reference proteome</keyword>
<organism evidence="1 2">
    <name type="scientific">Rhizopogon vesiculosus</name>
    <dbReference type="NCBI Taxonomy" id="180088"/>
    <lineage>
        <taxon>Eukaryota</taxon>
        <taxon>Fungi</taxon>
        <taxon>Dikarya</taxon>
        <taxon>Basidiomycota</taxon>
        <taxon>Agaricomycotina</taxon>
        <taxon>Agaricomycetes</taxon>
        <taxon>Agaricomycetidae</taxon>
        <taxon>Boletales</taxon>
        <taxon>Suillineae</taxon>
        <taxon>Rhizopogonaceae</taxon>
        <taxon>Rhizopogon</taxon>
    </lineage>
</organism>
<dbReference type="AlphaFoldDB" id="A0A1J8PQ91"/>
<protein>
    <submittedName>
        <fullName evidence="1">Uncharacterized protein</fullName>
    </submittedName>
</protein>
<proteinExistence type="predicted"/>
<dbReference type="Proteomes" id="UP000183567">
    <property type="component" value="Unassembled WGS sequence"/>
</dbReference>
<evidence type="ECO:0000313" key="1">
    <source>
        <dbReference type="EMBL" id="OJA09963.1"/>
    </source>
</evidence>
<reference evidence="1 2" key="1">
    <citation type="submission" date="2016-03" db="EMBL/GenBank/DDBJ databases">
        <title>Comparative genomics of the ectomycorrhizal sister species Rhizopogon vinicolor and Rhizopogon vesiculosus (Basidiomycota: Boletales) reveals a divergence of the mating type B locus.</title>
        <authorList>
            <person name="Mujic A.B."/>
            <person name="Kuo A."/>
            <person name="Tritt A."/>
            <person name="Lipzen A."/>
            <person name="Chen C."/>
            <person name="Johnson J."/>
            <person name="Sharma A."/>
            <person name="Barry K."/>
            <person name="Grigoriev I.V."/>
            <person name="Spatafora J.W."/>
        </authorList>
    </citation>
    <scope>NUCLEOTIDE SEQUENCE [LARGE SCALE GENOMIC DNA]</scope>
    <source>
        <strain evidence="1 2">AM-OR11-056</strain>
    </source>
</reference>